<dbReference type="FunFam" id="3.50.30.40:FF:000002">
    <property type="entry name" value="4-carboxy-4-hydroxy-2-oxoadipate aldolase/oxaloacetate decarboxylase"/>
    <property type="match status" value="1"/>
</dbReference>
<evidence type="ECO:0000256" key="11">
    <source>
        <dbReference type="ARBA" id="ARBA00022842"/>
    </source>
</evidence>
<evidence type="ECO:0000256" key="1">
    <source>
        <dbReference type="ARBA" id="ARBA00001342"/>
    </source>
</evidence>
<comment type="cofactor">
    <cofactor evidence="3">
        <name>a divalent metal cation</name>
        <dbReference type="ChEBI" id="CHEBI:60240"/>
    </cofactor>
</comment>
<dbReference type="EC" id="4.1.1.112" evidence="8"/>
<evidence type="ECO:0000256" key="9">
    <source>
        <dbReference type="ARBA" id="ARBA00016549"/>
    </source>
</evidence>
<dbReference type="InterPro" id="IPR005493">
    <property type="entry name" value="RraA/RraA-like"/>
</dbReference>
<accession>A0A6P2BPR1</accession>
<comment type="subunit">
    <text evidence="6">Homohexamer.</text>
</comment>
<evidence type="ECO:0000256" key="16">
    <source>
        <dbReference type="ARBA" id="ARBA00047973"/>
    </source>
</evidence>
<sequence>MLNVIVTDPPRADLAEVSKLAEYGVATVHEAIGRTGYLGPQLRPNQQGARIAGTALTVVCWPGDNLMIHAAVEQAKAGDIIVITTTSPSSDGAFGELLATSLVSRGVRGLIMGAGLRDTQELRDMGFPAWTAHVSAQGTVKETAGSVNVPVTLGGQVIRPGDAIVADDDGVCVVPRLDVPRAVTASAARIAKEDANRKQLADGVLGLDMYNLRPKLAKVDYISYAEYVRRSGEGL</sequence>
<name>A0A6P2BPR1_9ACTN</name>
<dbReference type="EMBL" id="RPFW01000007">
    <property type="protein sequence ID" value="TVZ01012.1"/>
    <property type="molecule type" value="Genomic_DNA"/>
</dbReference>
<keyword evidence="12" id="KW-0456">Lyase</keyword>
<feature type="binding site" evidence="18">
    <location>
        <position position="118"/>
    </location>
    <ligand>
        <name>Mg(2+)</name>
        <dbReference type="ChEBI" id="CHEBI:18420"/>
    </ligand>
</feature>
<evidence type="ECO:0000313" key="19">
    <source>
        <dbReference type="EMBL" id="TVZ01012.1"/>
    </source>
</evidence>
<evidence type="ECO:0000256" key="4">
    <source>
        <dbReference type="ARBA" id="ARBA00008621"/>
    </source>
</evidence>
<dbReference type="GO" id="GO:0046395">
    <property type="term" value="P:carboxylic acid catabolic process"/>
    <property type="evidence" value="ECO:0007669"/>
    <property type="project" value="UniProtKB-ARBA"/>
</dbReference>
<dbReference type="Proteomes" id="UP000460272">
    <property type="component" value="Unassembled WGS sequence"/>
</dbReference>
<comment type="function">
    <text evidence="13">Catalyzes the aldol cleavage of 4-hydroxy-4-methyl-2-oxoglutarate (HMG) into 2 molecules of pyruvate. Also contains a secondary oxaloacetate (OAA) decarboxylase activity due to the common pyruvate enolate transition state formed following C-C bond cleavage in the retro-aldol and decarboxylation reactions.</text>
</comment>
<evidence type="ECO:0000256" key="2">
    <source>
        <dbReference type="ARBA" id="ARBA00001946"/>
    </source>
</evidence>
<evidence type="ECO:0000256" key="10">
    <source>
        <dbReference type="ARBA" id="ARBA00022723"/>
    </source>
</evidence>
<comment type="catalytic activity">
    <reaction evidence="1">
        <text>4-hydroxy-4-methyl-2-oxoglutarate = 2 pyruvate</text>
        <dbReference type="Rhea" id="RHEA:22748"/>
        <dbReference type="ChEBI" id="CHEBI:15361"/>
        <dbReference type="ChEBI" id="CHEBI:58276"/>
        <dbReference type="EC" id="4.1.3.17"/>
    </reaction>
</comment>
<evidence type="ECO:0000256" key="14">
    <source>
        <dbReference type="ARBA" id="ARBA00030169"/>
    </source>
</evidence>
<comment type="cofactor">
    <cofactor evidence="2 18">
        <name>Mg(2+)</name>
        <dbReference type="ChEBI" id="CHEBI:18420"/>
    </cofactor>
</comment>
<comment type="similarity">
    <text evidence="4">Belongs to the class II aldolase/RraA-like family.</text>
</comment>
<keyword evidence="10 18" id="KW-0479">Metal-binding</keyword>
<feature type="binding site" evidence="18">
    <location>
        <position position="117"/>
    </location>
    <ligand>
        <name>substrate</name>
    </ligand>
</feature>
<dbReference type="InterPro" id="IPR036704">
    <property type="entry name" value="RraA/RraA-like_sf"/>
</dbReference>
<dbReference type="PANTHER" id="PTHR33254:SF16">
    <property type="entry name" value="BLR3842 PROTEIN"/>
    <property type="match status" value="1"/>
</dbReference>
<evidence type="ECO:0000256" key="3">
    <source>
        <dbReference type="ARBA" id="ARBA00001968"/>
    </source>
</evidence>
<organism evidence="19 20">
    <name type="scientific">Trebonia kvetii</name>
    <dbReference type="NCBI Taxonomy" id="2480626"/>
    <lineage>
        <taxon>Bacteria</taxon>
        <taxon>Bacillati</taxon>
        <taxon>Actinomycetota</taxon>
        <taxon>Actinomycetes</taxon>
        <taxon>Streptosporangiales</taxon>
        <taxon>Treboniaceae</taxon>
        <taxon>Trebonia</taxon>
    </lineage>
</organism>
<evidence type="ECO:0000313" key="20">
    <source>
        <dbReference type="Proteomes" id="UP000460272"/>
    </source>
</evidence>
<evidence type="ECO:0000256" key="6">
    <source>
        <dbReference type="ARBA" id="ARBA00011643"/>
    </source>
</evidence>
<evidence type="ECO:0000256" key="7">
    <source>
        <dbReference type="ARBA" id="ARBA00012213"/>
    </source>
</evidence>
<dbReference type="GO" id="GO:0046872">
    <property type="term" value="F:metal ion binding"/>
    <property type="evidence" value="ECO:0007669"/>
    <property type="project" value="UniProtKB-KW"/>
</dbReference>
<keyword evidence="20" id="KW-1185">Reference proteome</keyword>
<dbReference type="NCBIfam" id="NF006731">
    <property type="entry name" value="PRK09262.1"/>
    <property type="match status" value="1"/>
</dbReference>
<evidence type="ECO:0000256" key="5">
    <source>
        <dbReference type="ARBA" id="ARBA00011233"/>
    </source>
</evidence>
<keyword evidence="11 18" id="KW-0460">Magnesium</keyword>
<gene>
    <name evidence="19" type="ORF">EAS64_32355</name>
</gene>
<evidence type="ECO:0000256" key="13">
    <source>
        <dbReference type="ARBA" id="ARBA00025046"/>
    </source>
</evidence>
<dbReference type="Gene3D" id="3.50.30.40">
    <property type="entry name" value="Ribonuclease E inhibitor RraA/RraA-like"/>
    <property type="match status" value="1"/>
</dbReference>
<comment type="caution">
    <text evidence="19">The sequence shown here is derived from an EMBL/GenBank/DDBJ whole genome shotgun (WGS) entry which is preliminary data.</text>
</comment>
<dbReference type="GO" id="GO:0032787">
    <property type="term" value="P:monocarboxylic acid metabolic process"/>
    <property type="evidence" value="ECO:0007669"/>
    <property type="project" value="UniProtKB-ARBA"/>
</dbReference>
<dbReference type="SUPFAM" id="SSF89562">
    <property type="entry name" value="RraA-like"/>
    <property type="match status" value="1"/>
</dbReference>
<dbReference type="RefSeq" id="WP_145859262.1">
    <property type="nucleotide sequence ID" value="NZ_RPFW01000007.1"/>
</dbReference>
<dbReference type="GO" id="GO:0047443">
    <property type="term" value="F:4-hydroxy-4-methyl-2-oxoglutarate aldolase activity"/>
    <property type="evidence" value="ECO:0007669"/>
    <property type="project" value="UniProtKB-EC"/>
</dbReference>
<comment type="similarity">
    <text evidence="17">Belongs to the LigK/PcmE family.</text>
</comment>
<evidence type="ECO:0000256" key="15">
    <source>
        <dbReference type="ARBA" id="ARBA00032305"/>
    </source>
</evidence>
<dbReference type="GO" id="GO:0008948">
    <property type="term" value="F:oxaloacetate decarboxylase activity"/>
    <property type="evidence" value="ECO:0007669"/>
    <property type="project" value="UniProtKB-EC"/>
</dbReference>
<dbReference type="OrthoDB" id="943692at2"/>
<feature type="binding site" evidence="18">
    <location>
        <begin position="95"/>
        <end position="98"/>
    </location>
    <ligand>
        <name>substrate</name>
    </ligand>
</feature>
<comment type="subunit">
    <text evidence="5">Homotrimer.</text>
</comment>
<reference evidence="19 20" key="1">
    <citation type="submission" date="2018-11" db="EMBL/GenBank/DDBJ databases">
        <title>Trebonia kvetii gen.nov., sp.nov., a novel acidophilic actinobacterium, and proposal of the new actinobacterial family Treboniaceae fam. nov.</title>
        <authorList>
            <person name="Rapoport D."/>
            <person name="Sagova-Mareckova M."/>
            <person name="Sedlacek I."/>
            <person name="Provaznik J."/>
            <person name="Kralova S."/>
            <person name="Pavlinic D."/>
            <person name="Benes V."/>
            <person name="Kopecky J."/>
        </authorList>
    </citation>
    <scope>NUCLEOTIDE SEQUENCE [LARGE SCALE GENOMIC DNA]</scope>
    <source>
        <strain evidence="19 20">15Tr583</strain>
    </source>
</reference>
<dbReference type="EC" id="4.1.3.17" evidence="7"/>
<evidence type="ECO:0000256" key="12">
    <source>
        <dbReference type="ARBA" id="ARBA00023239"/>
    </source>
</evidence>
<evidence type="ECO:0000256" key="8">
    <source>
        <dbReference type="ARBA" id="ARBA00012947"/>
    </source>
</evidence>
<dbReference type="Pfam" id="PF03737">
    <property type="entry name" value="RraA-like"/>
    <property type="match status" value="1"/>
</dbReference>
<evidence type="ECO:0000256" key="17">
    <source>
        <dbReference type="ARBA" id="ARBA00061585"/>
    </source>
</evidence>
<dbReference type="AlphaFoldDB" id="A0A6P2BPR1"/>
<dbReference type="CDD" id="cd16841">
    <property type="entry name" value="RraA_family"/>
    <property type="match status" value="1"/>
</dbReference>
<dbReference type="GO" id="GO:0019336">
    <property type="term" value="P:phenol-containing compound catabolic process"/>
    <property type="evidence" value="ECO:0007669"/>
    <property type="project" value="UniProtKB-ARBA"/>
</dbReference>
<protein>
    <recommendedName>
        <fullName evidence="9">Putative 4-hydroxy-4-methyl-2-oxoglutarate aldolase</fullName>
        <ecNumber evidence="8">4.1.1.112</ecNumber>
        <ecNumber evidence="7">4.1.3.17</ecNumber>
    </recommendedName>
    <alternativeName>
        <fullName evidence="15">Oxaloacetate decarboxylase</fullName>
    </alternativeName>
    <alternativeName>
        <fullName evidence="14">RraA-like protein</fullName>
    </alternativeName>
</protein>
<dbReference type="PANTHER" id="PTHR33254">
    <property type="entry name" value="4-HYDROXY-4-METHYL-2-OXOGLUTARATE ALDOLASE 3-RELATED"/>
    <property type="match status" value="1"/>
</dbReference>
<evidence type="ECO:0000256" key="18">
    <source>
        <dbReference type="PIRSR" id="PIRSR605493-1"/>
    </source>
</evidence>
<comment type="catalytic activity">
    <reaction evidence="16">
        <text>oxaloacetate + H(+) = pyruvate + CO2</text>
        <dbReference type="Rhea" id="RHEA:15641"/>
        <dbReference type="ChEBI" id="CHEBI:15361"/>
        <dbReference type="ChEBI" id="CHEBI:15378"/>
        <dbReference type="ChEBI" id="CHEBI:16452"/>
        <dbReference type="ChEBI" id="CHEBI:16526"/>
        <dbReference type="EC" id="4.1.1.112"/>
    </reaction>
</comment>
<proteinExistence type="inferred from homology"/>